<dbReference type="Proteomes" id="UP001515480">
    <property type="component" value="Unassembled WGS sequence"/>
</dbReference>
<organism evidence="2 3">
    <name type="scientific">Prymnesium parvum</name>
    <name type="common">Toxic golden alga</name>
    <dbReference type="NCBI Taxonomy" id="97485"/>
    <lineage>
        <taxon>Eukaryota</taxon>
        <taxon>Haptista</taxon>
        <taxon>Haptophyta</taxon>
        <taxon>Prymnesiophyceae</taxon>
        <taxon>Prymnesiales</taxon>
        <taxon>Prymnesiaceae</taxon>
        <taxon>Prymnesium</taxon>
    </lineage>
</organism>
<dbReference type="EMBL" id="JBGBPQ010000020">
    <property type="protein sequence ID" value="KAL1504042.1"/>
    <property type="molecule type" value="Genomic_DNA"/>
</dbReference>
<name>A0AB34IPB1_PRYPA</name>
<keyword evidence="3" id="KW-1185">Reference proteome</keyword>
<evidence type="ECO:0000256" key="1">
    <source>
        <dbReference type="SAM" id="MobiDB-lite"/>
    </source>
</evidence>
<dbReference type="AlphaFoldDB" id="A0AB34IPB1"/>
<evidence type="ECO:0000313" key="2">
    <source>
        <dbReference type="EMBL" id="KAL1504042.1"/>
    </source>
</evidence>
<feature type="region of interest" description="Disordered" evidence="1">
    <location>
        <begin position="63"/>
        <end position="85"/>
    </location>
</feature>
<proteinExistence type="predicted"/>
<accession>A0AB34IPB1</accession>
<sequence length="224" mass="24733">MRVGRVWTALAFAAPSPWMCAEPMKQAMDAASANVAAASQNAAAALDALEARAAARLRALGAQEETATPPPPALRSGFSISGSDTARRAEAEEKLRLMRRQDTGELEVEYMDSIRKAQLMARQWLHAGLAQRAEEELLRVEKYTSFKTDTGAAFHLELAAIISKQGGRENEVRRLRTRVMQEANSSSLRWQAERLLSASGGNFQRNEGSANEELSKLFKMPEWQ</sequence>
<gene>
    <name evidence="2" type="ORF">AB1Y20_010453</name>
</gene>
<protein>
    <submittedName>
        <fullName evidence="2">Uncharacterized protein</fullName>
    </submittedName>
</protein>
<reference evidence="2 3" key="1">
    <citation type="journal article" date="2024" name="Science">
        <title>Giant polyketide synthase enzymes in the biosynthesis of giant marine polyether toxins.</title>
        <authorList>
            <person name="Fallon T.R."/>
            <person name="Shende V.V."/>
            <person name="Wierzbicki I.H."/>
            <person name="Pendleton A.L."/>
            <person name="Watervoot N.F."/>
            <person name="Auber R.P."/>
            <person name="Gonzalez D.J."/>
            <person name="Wisecaver J.H."/>
            <person name="Moore B.S."/>
        </authorList>
    </citation>
    <scope>NUCLEOTIDE SEQUENCE [LARGE SCALE GENOMIC DNA]</scope>
    <source>
        <strain evidence="2 3">12B1</strain>
    </source>
</reference>
<evidence type="ECO:0000313" key="3">
    <source>
        <dbReference type="Proteomes" id="UP001515480"/>
    </source>
</evidence>
<comment type="caution">
    <text evidence="2">The sequence shown here is derived from an EMBL/GenBank/DDBJ whole genome shotgun (WGS) entry which is preliminary data.</text>
</comment>